<dbReference type="AlphaFoldDB" id="A0AAP2DYZ6"/>
<dbReference type="InterPro" id="IPR032710">
    <property type="entry name" value="NTF2-like_dom_sf"/>
</dbReference>
<dbReference type="SUPFAM" id="SSF54427">
    <property type="entry name" value="NTF2-like"/>
    <property type="match status" value="1"/>
</dbReference>
<evidence type="ECO:0000313" key="2">
    <source>
        <dbReference type="EMBL" id="MBT1708652.1"/>
    </source>
</evidence>
<keyword evidence="3" id="KW-1185">Reference proteome</keyword>
<comment type="caution">
    <text evidence="2">The sequence shown here is derived from an EMBL/GenBank/DDBJ whole genome shotgun (WGS) entry which is preliminary data.</text>
</comment>
<organism evidence="2 3">
    <name type="scientific">Dawidia cretensis</name>
    <dbReference type="NCBI Taxonomy" id="2782350"/>
    <lineage>
        <taxon>Bacteria</taxon>
        <taxon>Pseudomonadati</taxon>
        <taxon>Bacteroidota</taxon>
        <taxon>Cytophagia</taxon>
        <taxon>Cytophagales</taxon>
        <taxon>Chryseotaleaceae</taxon>
        <taxon>Dawidia</taxon>
    </lineage>
</organism>
<dbReference type="EMBL" id="JAHESE010000008">
    <property type="protein sequence ID" value="MBT1708652.1"/>
    <property type="molecule type" value="Genomic_DNA"/>
</dbReference>
<dbReference type="Proteomes" id="UP001319080">
    <property type="component" value="Unassembled WGS sequence"/>
</dbReference>
<protein>
    <submittedName>
        <fullName evidence="2">Nuclear transport factor 2 family protein</fullName>
    </submittedName>
</protein>
<dbReference type="RefSeq" id="WP_254084247.1">
    <property type="nucleotide sequence ID" value="NZ_JAHESE010000008.1"/>
</dbReference>
<keyword evidence="1" id="KW-0732">Signal</keyword>
<proteinExistence type="predicted"/>
<accession>A0AAP2DYZ6</accession>
<sequence length="206" mass="23143">MMKFRILIVTCLLLAVAGTARSQSADEAAIKAVITQLFTGMEKGDSAMVHAAFAPEVTMATVYRDKNDAPALRRESSLDDFLKAVGTPHPQVWYEEVWNLKVQLDGDFSQAWCDYAFYAGDTFSHCGVDAFQLFRDKYGAWKIFHLADTRRKTGCNIPKETERKHIRGHLDLGIKKSYDLNSTPAESLPLPGAFGYKRWNSGRTGW</sequence>
<evidence type="ECO:0000256" key="1">
    <source>
        <dbReference type="SAM" id="SignalP"/>
    </source>
</evidence>
<evidence type="ECO:0000313" key="3">
    <source>
        <dbReference type="Proteomes" id="UP001319080"/>
    </source>
</evidence>
<name>A0AAP2DYZ6_9BACT</name>
<gene>
    <name evidence="2" type="ORF">KK062_10480</name>
</gene>
<reference evidence="2 3" key="1">
    <citation type="submission" date="2021-05" db="EMBL/GenBank/DDBJ databases">
        <title>A Polyphasic approach of four new species of the genus Ohtaekwangia: Ohtaekwangia histidinii sp. nov., Ohtaekwangia cretensis sp. nov., Ohtaekwangia indiensis sp. nov., Ohtaekwangia reichenbachii sp. nov. from diverse environment.</title>
        <authorList>
            <person name="Octaviana S."/>
        </authorList>
    </citation>
    <scope>NUCLEOTIDE SEQUENCE [LARGE SCALE GENOMIC DNA]</scope>
    <source>
        <strain evidence="2 3">PWU5</strain>
    </source>
</reference>
<feature type="signal peptide" evidence="1">
    <location>
        <begin position="1"/>
        <end position="22"/>
    </location>
</feature>
<feature type="chain" id="PRO_5042989863" evidence="1">
    <location>
        <begin position="23"/>
        <end position="206"/>
    </location>
</feature>
<dbReference type="Gene3D" id="3.10.450.50">
    <property type="match status" value="1"/>
</dbReference>